<dbReference type="EMBL" id="CP007493">
    <property type="protein sequence ID" value="AJB42722.1"/>
    <property type="molecule type" value="Genomic_DNA"/>
</dbReference>
<dbReference type="InterPro" id="IPR002773">
    <property type="entry name" value="Deoxyhypusine_synthase"/>
</dbReference>
<evidence type="ECO:0000256" key="2">
    <source>
        <dbReference type="ARBA" id="ARBA00023027"/>
    </source>
</evidence>
<accession>A0A3G1A6T4</accession>
<dbReference type="Proteomes" id="UP000266720">
    <property type="component" value="Chromosome"/>
</dbReference>
<organism evidence="3 4">
    <name type="scientific">Thermofilum adornatum 1505</name>
    <dbReference type="NCBI Taxonomy" id="697581"/>
    <lineage>
        <taxon>Archaea</taxon>
        <taxon>Thermoproteota</taxon>
        <taxon>Thermoprotei</taxon>
        <taxon>Thermofilales</taxon>
        <taxon>Thermofilaceae</taxon>
        <taxon>Thermofilum</taxon>
    </lineage>
</organism>
<proteinExistence type="inferred from homology"/>
<dbReference type="PANTHER" id="PTHR11703">
    <property type="entry name" value="DEOXYHYPUSINE SYNTHASE"/>
    <property type="match status" value="1"/>
</dbReference>
<keyword evidence="3" id="KW-0808">Transferase</keyword>
<dbReference type="InterPro" id="IPR036982">
    <property type="entry name" value="Deoxyhypusine_synthase_sf"/>
</dbReference>
<name>A0A3G1A6T4_9CREN</name>
<reference evidence="4" key="1">
    <citation type="book" date="2010" name="EXTREMOPHILES" publisher="0:0-0">
        <title>Complete genome sequences of ten hyperthermophilic archaea reveal their metabolic capabilities and possible ecological roles.</title>
        <editorList>
            <person name="?"/>
        </editorList>
        <authorList>
            <person name="Ravin N.V."/>
            <person name="Mardanov A.V."/>
            <person name="Bonch-Osmolovskaya E.A."/>
            <person name="Skryabin K.G."/>
        </authorList>
    </citation>
    <scope>NUCLEOTIDE SEQUENCE [LARGE SCALE GENOMIC DNA]</scope>
    <source>
        <strain evidence="4">1505</strain>
    </source>
</reference>
<dbReference type="Gene3D" id="3.40.910.10">
    <property type="entry name" value="Deoxyhypusine synthase"/>
    <property type="match status" value="1"/>
</dbReference>
<dbReference type="SUPFAM" id="SSF52467">
    <property type="entry name" value="DHS-like NAD/FAD-binding domain"/>
    <property type="match status" value="1"/>
</dbReference>
<dbReference type="KEGG" id="tcb:TCARB_1682"/>
<protein>
    <submittedName>
        <fullName evidence="3">Deoxyhypusine synthase</fullName>
        <ecNumber evidence="3">2.5.1.46</ecNumber>
    </submittedName>
</protein>
<evidence type="ECO:0000313" key="4">
    <source>
        <dbReference type="Proteomes" id="UP000266720"/>
    </source>
</evidence>
<evidence type="ECO:0000256" key="1">
    <source>
        <dbReference type="ARBA" id="ARBA00009892"/>
    </source>
</evidence>
<dbReference type="InterPro" id="IPR029035">
    <property type="entry name" value="DHS-like_NAD/FAD-binding_dom"/>
</dbReference>
<dbReference type="GO" id="GO:0034038">
    <property type="term" value="F:deoxyhypusine synthase activity"/>
    <property type="evidence" value="ECO:0007669"/>
    <property type="project" value="UniProtKB-EC"/>
</dbReference>
<dbReference type="NCBIfam" id="NF002294">
    <property type="entry name" value="PRK01221.1"/>
    <property type="match status" value="1"/>
</dbReference>
<sequence>MAVNESEKIKIRRELLREPVTDIRLADIAEASEKLMEKYKQMGGFSVKYLVRAADILVDAITTSSKIALAFPANLVSTGLRGIIADMVNKGICELLMTTGGTFDHDIARGTGNNYYIGEFAMDDVFLKELEIHRLGNILIPVENYGPPIERFVHEMLEELIKIKDAWTTSELAHESGKRLRDESSILRAVYERNKLLFAPGVLDSAFGTAIFTFNEEQRLRPNAKQVKLDLLEDERKISEYIYSVDNLTGIILGGGISKHHLIWWSQFRGGLDYAVQITSAPEWDGSLSGAQTREAISWGKIKPQAKHVTVPGDVTILFPVLMGYVAKKTGVA</sequence>
<dbReference type="STRING" id="697581.TCARB_1682"/>
<dbReference type="GO" id="GO:0005737">
    <property type="term" value="C:cytoplasm"/>
    <property type="evidence" value="ECO:0007669"/>
    <property type="project" value="TreeGrafter"/>
</dbReference>
<comment type="similarity">
    <text evidence="1">Belongs to the deoxyhypusine synthase family.</text>
</comment>
<dbReference type="Pfam" id="PF01916">
    <property type="entry name" value="DS"/>
    <property type="match status" value="1"/>
</dbReference>
<keyword evidence="2" id="KW-0520">NAD</keyword>
<evidence type="ECO:0000313" key="3">
    <source>
        <dbReference type="EMBL" id="AJB42722.1"/>
    </source>
</evidence>
<gene>
    <name evidence="3" type="ORF">TCARB_1682</name>
</gene>
<dbReference type="AlphaFoldDB" id="A0A3G1A6T4"/>
<dbReference type="EC" id="2.5.1.46" evidence="3"/>
<dbReference type="PANTHER" id="PTHR11703:SF0">
    <property type="entry name" value="DEOXYHYPUSINE SYNTHASE"/>
    <property type="match status" value="1"/>
</dbReference>